<gene>
    <name evidence="3" type="ORF">K1Y72_24335</name>
</gene>
<dbReference type="Proteomes" id="UP000774570">
    <property type="component" value="Unassembled WGS sequence"/>
</dbReference>
<evidence type="ECO:0000256" key="1">
    <source>
        <dbReference type="SAM" id="MobiDB-lite"/>
    </source>
</evidence>
<accession>A0ABS7FZ33</accession>
<proteinExistence type="predicted"/>
<dbReference type="RefSeq" id="WP_220168752.1">
    <property type="nucleotide sequence ID" value="NZ_JAIBOA010000016.1"/>
</dbReference>
<evidence type="ECO:0000259" key="2">
    <source>
        <dbReference type="Pfam" id="PF13672"/>
    </source>
</evidence>
<name>A0ABS7FZ33_9ACTN</name>
<feature type="domain" description="PPM-type phosphatase" evidence="2">
    <location>
        <begin position="107"/>
        <end position="307"/>
    </location>
</feature>
<evidence type="ECO:0000313" key="3">
    <source>
        <dbReference type="EMBL" id="MBW8485531.1"/>
    </source>
</evidence>
<dbReference type="Gene3D" id="3.60.40.10">
    <property type="entry name" value="PPM-type phosphatase domain"/>
    <property type="match status" value="1"/>
</dbReference>
<keyword evidence="4" id="KW-1185">Reference proteome</keyword>
<dbReference type="InterPro" id="IPR036457">
    <property type="entry name" value="PPM-type-like_dom_sf"/>
</dbReference>
<organism evidence="3 4">
    <name type="scientific">Actinomadura parmotrematis</name>
    <dbReference type="NCBI Taxonomy" id="2864039"/>
    <lineage>
        <taxon>Bacteria</taxon>
        <taxon>Bacillati</taxon>
        <taxon>Actinomycetota</taxon>
        <taxon>Actinomycetes</taxon>
        <taxon>Streptosporangiales</taxon>
        <taxon>Thermomonosporaceae</taxon>
        <taxon>Actinomadura</taxon>
    </lineage>
</organism>
<feature type="region of interest" description="Disordered" evidence="1">
    <location>
        <begin position="1"/>
        <end position="86"/>
    </location>
</feature>
<evidence type="ECO:0000313" key="4">
    <source>
        <dbReference type="Proteomes" id="UP000774570"/>
    </source>
</evidence>
<sequence length="334" mass="35604">MERSETDRPVDSVRPSGPVQPVEEIGAVGAAGAVRQAGAERPSAPPGDAAPAADVPPPLVIGRPSRLRSAPGRPPAAPHPKLDAVRPDSEIDGAELPGLVVRAASVRGDAHRYQGTLRQDSMKLRPLGEDGVVLCVADGLGSRPLSHVGSDRAVQEASRHVPAFMDAAEPAKAAAALVHHVSHNLREYAVWVGVDGEDLATTLVAGGVRRREDGTALARLARVGDSTALYLRNDDWTSCFPTDPDTAVATSATAALPAKAPDVQVADLVLRPGDLLVLCTDGLERPMRGDEVRRRLADWWSRPEPPSLPEFHWQFSFRARTHDDDRTAICVWAV</sequence>
<feature type="compositionally biased region" description="Basic and acidic residues" evidence="1">
    <location>
        <begin position="1"/>
        <end position="11"/>
    </location>
</feature>
<comment type="caution">
    <text evidence="3">The sequence shown here is derived from an EMBL/GenBank/DDBJ whole genome shotgun (WGS) entry which is preliminary data.</text>
</comment>
<feature type="compositionally biased region" description="Low complexity" evidence="1">
    <location>
        <begin position="22"/>
        <end position="53"/>
    </location>
</feature>
<protein>
    <submittedName>
        <fullName evidence="3">Protein phosphatase 2C domain-containing protein</fullName>
    </submittedName>
</protein>
<dbReference type="EMBL" id="JAIBOA010000016">
    <property type="protein sequence ID" value="MBW8485531.1"/>
    <property type="molecule type" value="Genomic_DNA"/>
</dbReference>
<dbReference type="InterPro" id="IPR001932">
    <property type="entry name" value="PPM-type_phosphatase-like_dom"/>
</dbReference>
<dbReference type="SUPFAM" id="SSF81606">
    <property type="entry name" value="PP2C-like"/>
    <property type="match status" value="1"/>
</dbReference>
<dbReference type="Pfam" id="PF13672">
    <property type="entry name" value="PP2C_2"/>
    <property type="match status" value="1"/>
</dbReference>
<reference evidence="3 4" key="1">
    <citation type="submission" date="2021-07" db="EMBL/GenBank/DDBJ databases">
        <title>Actinomadura sp. PM05-2 isolated from lichen.</title>
        <authorList>
            <person name="Somphong A."/>
            <person name="Phongsopitanun W."/>
            <person name="Tanasupawat S."/>
            <person name="Peongsungnone V."/>
        </authorList>
    </citation>
    <scope>NUCLEOTIDE SEQUENCE [LARGE SCALE GENOMIC DNA]</scope>
    <source>
        <strain evidence="3 4">PM05-2</strain>
    </source>
</reference>